<evidence type="ECO:0000313" key="2">
    <source>
        <dbReference type="EMBL" id="KAH7128672.1"/>
    </source>
</evidence>
<feature type="compositionally biased region" description="Low complexity" evidence="1">
    <location>
        <begin position="215"/>
        <end position="234"/>
    </location>
</feature>
<dbReference type="Proteomes" id="UP000700596">
    <property type="component" value="Unassembled WGS sequence"/>
</dbReference>
<gene>
    <name evidence="2" type="ORF">B0J11DRAFT_276216</name>
</gene>
<feature type="compositionally biased region" description="Polar residues" evidence="1">
    <location>
        <begin position="467"/>
        <end position="480"/>
    </location>
</feature>
<proteinExistence type="predicted"/>
<comment type="caution">
    <text evidence="2">The sequence shown here is derived from an EMBL/GenBank/DDBJ whole genome shotgun (WGS) entry which is preliminary data.</text>
</comment>
<feature type="compositionally biased region" description="Low complexity" evidence="1">
    <location>
        <begin position="418"/>
        <end position="437"/>
    </location>
</feature>
<organism evidence="2 3">
    <name type="scientific">Dendryphion nanum</name>
    <dbReference type="NCBI Taxonomy" id="256645"/>
    <lineage>
        <taxon>Eukaryota</taxon>
        <taxon>Fungi</taxon>
        <taxon>Dikarya</taxon>
        <taxon>Ascomycota</taxon>
        <taxon>Pezizomycotina</taxon>
        <taxon>Dothideomycetes</taxon>
        <taxon>Pleosporomycetidae</taxon>
        <taxon>Pleosporales</taxon>
        <taxon>Torulaceae</taxon>
        <taxon>Dendryphion</taxon>
    </lineage>
</organism>
<feature type="compositionally biased region" description="Low complexity" evidence="1">
    <location>
        <begin position="269"/>
        <end position="295"/>
    </location>
</feature>
<dbReference type="OrthoDB" id="3595619at2759"/>
<feature type="compositionally biased region" description="Polar residues" evidence="1">
    <location>
        <begin position="198"/>
        <end position="207"/>
    </location>
</feature>
<evidence type="ECO:0000313" key="3">
    <source>
        <dbReference type="Proteomes" id="UP000700596"/>
    </source>
</evidence>
<feature type="compositionally biased region" description="Polar residues" evidence="1">
    <location>
        <begin position="492"/>
        <end position="510"/>
    </location>
</feature>
<feature type="region of interest" description="Disordered" evidence="1">
    <location>
        <begin position="410"/>
        <end position="437"/>
    </location>
</feature>
<feature type="compositionally biased region" description="Polar residues" evidence="1">
    <location>
        <begin position="70"/>
        <end position="80"/>
    </location>
</feature>
<feature type="region of interest" description="Disordered" evidence="1">
    <location>
        <begin position="55"/>
        <end position="80"/>
    </location>
</feature>
<feature type="region of interest" description="Disordered" evidence="1">
    <location>
        <begin position="450"/>
        <end position="569"/>
    </location>
</feature>
<feature type="compositionally biased region" description="Polar residues" evidence="1">
    <location>
        <begin position="521"/>
        <end position="568"/>
    </location>
</feature>
<accession>A0A9P9IPW5</accession>
<dbReference type="AlphaFoldDB" id="A0A9P9IPW5"/>
<feature type="compositionally biased region" description="Polar residues" evidence="1">
    <location>
        <begin position="258"/>
        <end position="268"/>
    </location>
</feature>
<sequence length="652" mass="70714">MAFRTSTVGGPKTSWLAINYGCCASSSRRDSLDGDEGRLALRANGESEMRICYDQPQAVPQPRAEPVQPRPSTSHSMSKHVSQWVTSSRDFATRASSRASLHTLTRPRRSYSKPRPSIGMPMDFRHCDGADSIHGASMFDNVPMPVRRRRSFRPLELSIYLPDGRLSPLPDFDGEWDQLEVPERALVRQRDSWANSISSEPDTSTYLIQRKPVGSASRRSSVQSQTSVQSRPVSMTLSALPLFEEEEGPRSRPESPSLNRSNTFSSITSLASPSRLLSRLPSPSRSRSNTASSRPGSLRRTKTDIDEAIRELNTIVEEKRADAYRSQTHSPTKATGLPPSPSHHVPAIAPSRRMHVRTETLSDIGSVFSVPLATKPVSSPAYSPALYSATSATSAPSPASSRFLSARLTLSPPTRPHINPLTSNPITPTTPSIHTPTTPIQRIGAWIKRSLPTTPSSPPSSLPKSSAPNTPKPQSSSSANKPFYQCEPAFPQPTTFPNSIAQSRPSSAGSRTLHHGRQDSADTATVTLFSTTETARNSLPSTPALSIRSVSPTTPRQPETPATGTPLRTNLLKGEGKTRRVPKPLVLEKNISMGTLVVESPLPSARSIRSGRGLADLKPPPSPNYNLLRGMEMTVGKDRESVVSVSNVGVAF</sequence>
<protein>
    <submittedName>
        <fullName evidence="2">Uncharacterized protein</fullName>
    </submittedName>
</protein>
<name>A0A9P9IPW5_9PLEO</name>
<feature type="region of interest" description="Disordered" evidence="1">
    <location>
        <begin position="198"/>
        <end position="305"/>
    </location>
</feature>
<keyword evidence="3" id="KW-1185">Reference proteome</keyword>
<evidence type="ECO:0000256" key="1">
    <source>
        <dbReference type="SAM" id="MobiDB-lite"/>
    </source>
</evidence>
<reference evidence="2" key="1">
    <citation type="journal article" date="2021" name="Nat. Commun.">
        <title>Genetic determinants of endophytism in the Arabidopsis root mycobiome.</title>
        <authorList>
            <person name="Mesny F."/>
            <person name="Miyauchi S."/>
            <person name="Thiergart T."/>
            <person name="Pickel B."/>
            <person name="Atanasova L."/>
            <person name="Karlsson M."/>
            <person name="Huettel B."/>
            <person name="Barry K.W."/>
            <person name="Haridas S."/>
            <person name="Chen C."/>
            <person name="Bauer D."/>
            <person name="Andreopoulos W."/>
            <person name="Pangilinan J."/>
            <person name="LaButti K."/>
            <person name="Riley R."/>
            <person name="Lipzen A."/>
            <person name="Clum A."/>
            <person name="Drula E."/>
            <person name="Henrissat B."/>
            <person name="Kohler A."/>
            <person name="Grigoriev I.V."/>
            <person name="Martin F.M."/>
            <person name="Hacquard S."/>
        </authorList>
    </citation>
    <scope>NUCLEOTIDE SEQUENCE</scope>
    <source>
        <strain evidence="2">MPI-CAGE-CH-0243</strain>
    </source>
</reference>
<dbReference type="EMBL" id="JAGMWT010000005">
    <property type="protein sequence ID" value="KAH7128672.1"/>
    <property type="molecule type" value="Genomic_DNA"/>
</dbReference>
<feature type="region of interest" description="Disordered" evidence="1">
    <location>
        <begin position="97"/>
        <end position="121"/>
    </location>
</feature>
<feature type="region of interest" description="Disordered" evidence="1">
    <location>
        <begin position="318"/>
        <end position="342"/>
    </location>
</feature>